<dbReference type="PRINTS" id="PR00065">
    <property type="entry name" value="TEADOMAIN"/>
</dbReference>
<feature type="compositionally biased region" description="Pro residues" evidence="7">
    <location>
        <begin position="1"/>
        <end position="12"/>
    </location>
</feature>
<evidence type="ECO:0000256" key="1">
    <source>
        <dbReference type="ARBA" id="ARBA00004123"/>
    </source>
</evidence>
<evidence type="ECO:0000256" key="2">
    <source>
        <dbReference type="ARBA" id="ARBA00008421"/>
    </source>
</evidence>
<dbReference type="PANTHER" id="PTHR11834:SF0">
    <property type="entry name" value="PROTEIN SCALLOPED"/>
    <property type="match status" value="1"/>
</dbReference>
<accession>W3VNC4</accession>
<evidence type="ECO:0000256" key="6">
    <source>
        <dbReference type="PROSITE-ProRule" id="PRU00505"/>
    </source>
</evidence>
<feature type="compositionally biased region" description="Low complexity" evidence="7">
    <location>
        <begin position="340"/>
        <end position="352"/>
    </location>
</feature>
<dbReference type="EMBL" id="AWNI01000012">
    <property type="protein sequence ID" value="ETS62231.1"/>
    <property type="molecule type" value="Genomic_DNA"/>
</dbReference>
<name>W3VNC4_MOEAP</name>
<organism evidence="9 10">
    <name type="scientific">Moesziomyces aphidis</name>
    <name type="common">Pseudozyma aphidis</name>
    <dbReference type="NCBI Taxonomy" id="84754"/>
    <lineage>
        <taxon>Eukaryota</taxon>
        <taxon>Fungi</taxon>
        <taxon>Dikarya</taxon>
        <taxon>Basidiomycota</taxon>
        <taxon>Ustilaginomycotina</taxon>
        <taxon>Ustilaginomycetes</taxon>
        <taxon>Ustilaginales</taxon>
        <taxon>Ustilaginaceae</taxon>
        <taxon>Moesziomyces</taxon>
    </lineage>
</organism>
<feature type="compositionally biased region" description="Low complexity" evidence="7">
    <location>
        <begin position="115"/>
        <end position="131"/>
    </location>
</feature>
<dbReference type="Pfam" id="PF01285">
    <property type="entry name" value="TEA"/>
    <property type="match status" value="1"/>
</dbReference>
<dbReference type="PROSITE" id="PS51088">
    <property type="entry name" value="TEA_2"/>
    <property type="match status" value="1"/>
</dbReference>
<feature type="compositionally biased region" description="Basic and acidic residues" evidence="7">
    <location>
        <begin position="55"/>
        <end position="66"/>
    </location>
</feature>
<evidence type="ECO:0000313" key="9">
    <source>
        <dbReference type="EMBL" id="ETS62231.1"/>
    </source>
</evidence>
<keyword evidence="3" id="KW-0805">Transcription regulation</keyword>
<feature type="compositionally biased region" description="Polar residues" evidence="7">
    <location>
        <begin position="326"/>
        <end position="338"/>
    </location>
</feature>
<evidence type="ECO:0000313" key="10">
    <source>
        <dbReference type="Proteomes" id="UP000019462"/>
    </source>
</evidence>
<dbReference type="InterPro" id="IPR050937">
    <property type="entry name" value="TEC1_TEAD_TF"/>
</dbReference>
<dbReference type="OrthoDB" id="10006572at2759"/>
<dbReference type="PANTHER" id="PTHR11834">
    <property type="entry name" value="TRANSCRIPTIONAL ENHANCER FACTOR TEF RELATED"/>
    <property type="match status" value="1"/>
</dbReference>
<feature type="compositionally biased region" description="Low complexity" evidence="7">
    <location>
        <begin position="706"/>
        <end position="719"/>
    </location>
</feature>
<evidence type="ECO:0000256" key="3">
    <source>
        <dbReference type="ARBA" id="ARBA00023015"/>
    </source>
</evidence>
<dbReference type="SMART" id="SM00426">
    <property type="entry name" value="TEA"/>
    <property type="match status" value="1"/>
</dbReference>
<dbReference type="GO" id="GO:0005634">
    <property type="term" value="C:nucleus"/>
    <property type="evidence" value="ECO:0007669"/>
    <property type="project" value="UniProtKB-SubCell"/>
</dbReference>
<feature type="region of interest" description="Disordered" evidence="7">
    <location>
        <begin position="1"/>
        <end position="24"/>
    </location>
</feature>
<keyword evidence="4" id="KW-0804">Transcription</keyword>
<dbReference type="InterPro" id="IPR000818">
    <property type="entry name" value="TEA/ATTS_dom"/>
</dbReference>
<dbReference type="Proteomes" id="UP000019462">
    <property type="component" value="Unassembled WGS sequence"/>
</dbReference>
<protein>
    <recommendedName>
        <fullName evidence="8">TEA domain-containing protein</fullName>
    </recommendedName>
</protein>
<reference evidence="9 10" key="1">
    <citation type="journal article" date="2014" name="Genome Announc.">
        <title>Genome sequence of the basidiomycetous fungus Pseudozyma aphidis DSM70725, an efficient producer of biosurfactant mannosylerythritol lipids.</title>
        <authorList>
            <person name="Lorenz S."/>
            <person name="Guenther M."/>
            <person name="Grumaz C."/>
            <person name="Rupp S."/>
            <person name="Zibek S."/>
            <person name="Sohn K."/>
        </authorList>
    </citation>
    <scope>NUCLEOTIDE SEQUENCE [LARGE SCALE GENOMIC DNA]</scope>
    <source>
        <strain evidence="10">ATCC 32657 / CBS 517.83 / DSM 70725 / JCM 10318 / NBRC 10182 / NRRL Y-7954 / St-0401</strain>
    </source>
</reference>
<feature type="compositionally biased region" description="Low complexity" evidence="7">
    <location>
        <begin position="1058"/>
        <end position="1069"/>
    </location>
</feature>
<feature type="DNA-binding region" description="TEA" evidence="6">
    <location>
        <begin position="721"/>
        <end position="795"/>
    </location>
</feature>
<evidence type="ECO:0000259" key="8">
    <source>
        <dbReference type="PROSITE" id="PS51088"/>
    </source>
</evidence>
<feature type="region of interest" description="Disordered" evidence="7">
    <location>
        <begin position="669"/>
        <end position="726"/>
    </location>
</feature>
<feature type="compositionally biased region" description="Polar residues" evidence="7">
    <location>
        <begin position="1094"/>
        <end position="1108"/>
    </location>
</feature>
<dbReference type="Gene3D" id="6.10.20.40">
    <property type="entry name" value="TEA/ATTS domain"/>
    <property type="match status" value="1"/>
</dbReference>
<feature type="region of interest" description="Disordered" evidence="7">
    <location>
        <begin position="1058"/>
        <end position="1120"/>
    </location>
</feature>
<dbReference type="HOGENOM" id="CLU_003699_0_0_1"/>
<dbReference type="GO" id="GO:0000981">
    <property type="term" value="F:DNA-binding transcription factor activity, RNA polymerase II-specific"/>
    <property type="evidence" value="ECO:0007669"/>
    <property type="project" value="TreeGrafter"/>
</dbReference>
<comment type="similarity">
    <text evidence="2">Belongs to the TEC1 family.</text>
</comment>
<dbReference type="InterPro" id="IPR038096">
    <property type="entry name" value="TEA/ATTS_sf"/>
</dbReference>
<dbReference type="PROSITE" id="PS00554">
    <property type="entry name" value="TEA_1"/>
    <property type="match status" value="1"/>
</dbReference>
<feature type="domain" description="TEA" evidence="8">
    <location>
        <begin position="721"/>
        <end position="795"/>
    </location>
</feature>
<dbReference type="GO" id="GO:0000978">
    <property type="term" value="F:RNA polymerase II cis-regulatory region sequence-specific DNA binding"/>
    <property type="evidence" value="ECO:0007669"/>
    <property type="project" value="TreeGrafter"/>
</dbReference>
<feature type="region of interest" description="Disordered" evidence="7">
    <location>
        <begin position="326"/>
        <end position="363"/>
    </location>
</feature>
<keyword evidence="5" id="KW-0539">Nucleus</keyword>
<keyword evidence="10" id="KW-1185">Reference proteome</keyword>
<evidence type="ECO:0000256" key="7">
    <source>
        <dbReference type="SAM" id="MobiDB-lite"/>
    </source>
</evidence>
<proteinExistence type="inferred from homology"/>
<comment type="caution">
    <text evidence="9">The sequence shown here is derived from an EMBL/GenBank/DDBJ whole genome shotgun (WGS) entry which is preliminary data.</text>
</comment>
<evidence type="ECO:0000256" key="4">
    <source>
        <dbReference type="ARBA" id="ARBA00023163"/>
    </source>
</evidence>
<dbReference type="GO" id="GO:0005667">
    <property type="term" value="C:transcription regulator complex"/>
    <property type="evidence" value="ECO:0007669"/>
    <property type="project" value="TreeGrafter"/>
</dbReference>
<feature type="region of interest" description="Disordered" evidence="7">
    <location>
        <begin position="1384"/>
        <end position="1404"/>
    </location>
</feature>
<evidence type="ECO:0000256" key="5">
    <source>
        <dbReference type="ARBA" id="ARBA00023242"/>
    </source>
</evidence>
<gene>
    <name evidence="9" type="ORF">PaG_03808</name>
</gene>
<comment type="subcellular location">
    <subcellularLocation>
        <location evidence="1">Nucleus</location>
    </subcellularLocation>
</comment>
<feature type="region of interest" description="Disordered" evidence="7">
    <location>
        <begin position="43"/>
        <end position="132"/>
    </location>
</feature>
<sequence length="1575" mass="166932">MPPRADAPPGPCRPLTGPLPSSCIRPSSLGAVVNRVRRPLEALLSPSSVASCHGRANETRQSDAKDSGSLPADARKRASLSHFPDRSHSLPRFPFCESQQEMAQEDDDWKASPAPIGSPQPSRSIPPQSAPWSTWHHQKQLISAARNHFLRSAFPLTCIKNPLRSLFVAPHPCSALSRFQVVRFLAPVSCSHGSSSAQLALLSLRFLFAILAAGSSDKSATAHNHHRTFPFLKDSLLDNVCPPYLYPSFQIPPPSASPQLLCPSSDAIRRATHSLFRRFRPASPFYSPRSASRVQTDSDFVVSALYQLGLDFLSIPRAIAHMFTAQTSSPSGDTQNLFPSPAHSESTLSSSSHLYTPDNGMAHKAHDVNDRLQLHNASISAANAAFVSATKREDARAGVDASESASLVFAHNAPGLIDADMSGDAQSLAAALDFDSMNADIQQTLENGDYSFLGKRPNTSQPAGGFGSMLHVRAESNSGRRHSIQTLMPSSDSSSSLTGFGPMAGAVSGARSMSISVDAYGSMAYTDAANHGMDMAFNAEAHNTSGAGFLMSPPRLTVSMSNNADHASAAAAATFNEDAKRRRTSEVDATPERRVEQLANEHRFLPQQTPPNMYAYQQHPQFSLGSSVGGGFETPSSVQSSASPCRVRRLSLTAMDRAAHIANLTANLTLPSSFGGEQPPKSAPPRAASDAMQRAHRKATDDKAAKAGANAAGNSGSATPNGKNQDVWPDDVEVAFWEALRLIPKLGRRKVLVHGKPCGRNELIADYIERKTNKVRTRKQVSSHIQVLKNIRKGDPEFQQLIAEPTTEEDFYIPAGGMMYAQTLAGYGYGGLGSAYPLMSMDNAGGLLSPYTPGLTGGQGLASPLSPGAPPMSATHSITSGLNNLHFPQQTGVKDTSGNTPCPILPASFSMWVHCSSGDEKHVYTNLDRNSMTTYANNQTSLPQMTLDSVRVGHFRFPRLAEMYHRMPCQFLHVHVPLSVPRHDVMMPRYDHFSTQLSLTSAQDLRLTSVTTVYSHGKRVLSLVEPLDAPRKISGRNGVEVAATSTVGAGAAANDEAAKASSEAATNEAGSFEEAMTSTPTKGKSNQRRESDGSIDSLSPISGTSSGPASPRTPLDANNQSNSNLRHRWCHQAPFATDFWADFLSRNHPVNVYSGRDGLQSFGKEPSERAALGMAVSGVTIIQELVVASEDKSSAAAAAANRDAALLNDASSSLSPGSKVGDVVLVIAWDLECVESLGTTPGTPTVSLLTVGSGASPMGRTAPLVASPLNQPGAQLHMAPHGLSPMTAAFPNGHPLAHQPQPQLNMLNGGAAPRGYAHAHPPPSLIQTQPSPQPSFGFKAEAGQGGSETNLQAPTLLRKRGLSMTKPNLMVSIPPAPAYLNPQRSASGAMLSPHPQLSPAASPTPAAWGMIQQRAVHTPITPYPQMGASLCEPPPLNTGDDARMQKERLERHWASQANPLGGALHSPLDMSFNPSDVNVSTASTGMAVATAAGHTDSALGLMVPGSMGNNGLALLSPAGFDTMGKMGGHMSGLDSSNNSFEQMLNDGDLSNDASTQEYLNGLLASIGVEGQDFSA</sequence>